<evidence type="ECO:0000313" key="3">
    <source>
        <dbReference type="Proteomes" id="UP001320702"/>
    </source>
</evidence>
<comment type="caution">
    <text evidence="2">The sequence shown here is derived from an EMBL/GenBank/DDBJ whole genome shotgun (WGS) entry which is preliminary data.</text>
</comment>
<reference evidence="2 3" key="1">
    <citation type="submission" date="2022-04" db="EMBL/GenBank/DDBJ databases">
        <title>Paracoccus sp. YLB-12 draft genome sequence.</title>
        <authorList>
            <person name="Yu L."/>
        </authorList>
    </citation>
    <scope>NUCLEOTIDE SEQUENCE [LARGE SCALE GENOMIC DNA]</scope>
    <source>
        <strain evidence="2 3">YLB-12</strain>
    </source>
</reference>
<gene>
    <name evidence="2" type="ORF">MU516_06105</name>
</gene>
<accession>A0ABT2K7D5</accession>
<evidence type="ECO:0008006" key="4">
    <source>
        <dbReference type="Google" id="ProtNLM"/>
    </source>
</evidence>
<proteinExistence type="predicted"/>
<organism evidence="2 3">
    <name type="scientific">Paracoccus maritimus</name>
    <dbReference type="NCBI Taxonomy" id="2933292"/>
    <lineage>
        <taxon>Bacteria</taxon>
        <taxon>Pseudomonadati</taxon>
        <taxon>Pseudomonadota</taxon>
        <taxon>Alphaproteobacteria</taxon>
        <taxon>Rhodobacterales</taxon>
        <taxon>Paracoccaceae</taxon>
        <taxon>Paracoccus</taxon>
    </lineage>
</organism>
<dbReference type="EMBL" id="JANAVZ010000003">
    <property type="protein sequence ID" value="MCT4332438.1"/>
    <property type="molecule type" value="Genomic_DNA"/>
</dbReference>
<protein>
    <recommendedName>
        <fullName evidence="4">Secreted protein</fullName>
    </recommendedName>
</protein>
<evidence type="ECO:0000256" key="1">
    <source>
        <dbReference type="SAM" id="SignalP"/>
    </source>
</evidence>
<feature type="chain" id="PRO_5046428640" description="Secreted protein" evidence="1">
    <location>
        <begin position="22"/>
        <end position="223"/>
    </location>
</feature>
<feature type="signal peptide" evidence="1">
    <location>
        <begin position="1"/>
        <end position="21"/>
    </location>
</feature>
<sequence length="223" mass="24094">MRKRISCAVFLLGLAAGPVLADTTDASCEIYPAGSDKLDRMVDCTFSQRQGNVVIRLEDGTEYDLHPVGDTPGNFRDGNGDAVYRQSGLGEMGQIFRFPKISIFVYWERRDQDAGDAQNATAPFSTDDYDATALLRCGEGVSDARAICPAGVARMEVGQASVTVQSPDGQQVTLNFMKDTATGRPDVNASGHEVAARMEADTWIVVVDGTQVYEVPEIFLIGD</sequence>
<evidence type="ECO:0000313" key="2">
    <source>
        <dbReference type="EMBL" id="MCT4332438.1"/>
    </source>
</evidence>
<dbReference type="Proteomes" id="UP001320702">
    <property type="component" value="Unassembled WGS sequence"/>
</dbReference>
<keyword evidence="1" id="KW-0732">Signal</keyword>
<keyword evidence="3" id="KW-1185">Reference proteome</keyword>
<name>A0ABT2K7D5_9RHOB</name>
<dbReference type="RefSeq" id="WP_260276339.1">
    <property type="nucleotide sequence ID" value="NZ_JANAVZ010000003.1"/>
</dbReference>